<accession>A0ABV6J8U0</accession>
<protein>
    <submittedName>
        <fullName evidence="2">DUF4825 domain-containing protein</fullName>
    </submittedName>
</protein>
<dbReference type="Proteomes" id="UP001589818">
    <property type="component" value="Unassembled WGS sequence"/>
</dbReference>
<dbReference type="RefSeq" id="WP_204820309.1">
    <property type="nucleotide sequence ID" value="NZ_JANHOF010000007.1"/>
</dbReference>
<dbReference type="EMBL" id="JBHLVF010000013">
    <property type="protein sequence ID" value="MFC0391957.1"/>
    <property type="molecule type" value="Genomic_DNA"/>
</dbReference>
<sequence length="190" mass="21463">MKARNKAILALLAAGMILFGLVHGVILPKIEQDELNYIAAQQDPLTHDIESAKRFKNKYMGNAGNLANLFQSLPLSDIRFTFQLYPDLLTAELHYRTTEESIKAELLNRALIYNATAGFALIDNLEVIHFYFMGTSYKVSRSDVEQWYGVQASSLIQNEAWVDSVQRELEDTAYVRSAAKALLMRSVVEN</sequence>
<keyword evidence="3" id="KW-1185">Reference proteome</keyword>
<organism evidence="2 3">
    <name type="scientific">Paenibacillus mendelii</name>
    <dbReference type="NCBI Taxonomy" id="206163"/>
    <lineage>
        <taxon>Bacteria</taxon>
        <taxon>Bacillati</taxon>
        <taxon>Bacillota</taxon>
        <taxon>Bacilli</taxon>
        <taxon>Bacillales</taxon>
        <taxon>Paenibacillaceae</taxon>
        <taxon>Paenibacillus</taxon>
    </lineage>
</organism>
<reference evidence="2 3" key="1">
    <citation type="submission" date="2024-09" db="EMBL/GenBank/DDBJ databases">
        <authorList>
            <person name="Sun Q."/>
            <person name="Mori K."/>
        </authorList>
    </citation>
    <scope>NUCLEOTIDE SEQUENCE [LARGE SCALE GENOMIC DNA]</scope>
    <source>
        <strain evidence="2 3">CCM 4839</strain>
    </source>
</reference>
<name>A0ABV6J8U0_9BACL</name>
<proteinExistence type="predicted"/>
<evidence type="ECO:0000313" key="3">
    <source>
        <dbReference type="Proteomes" id="UP001589818"/>
    </source>
</evidence>
<evidence type="ECO:0000259" key="1">
    <source>
        <dbReference type="Pfam" id="PF16107"/>
    </source>
</evidence>
<dbReference type="InterPro" id="IPR032250">
    <property type="entry name" value="DUF4825"/>
</dbReference>
<dbReference type="Pfam" id="PF16107">
    <property type="entry name" value="DUF4825"/>
    <property type="match status" value="1"/>
</dbReference>
<gene>
    <name evidence="2" type="ORF">ACFFJ8_11350</name>
</gene>
<feature type="domain" description="DUF4825" evidence="1">
    <location>
        <begin position="55"/>
        <end position="134"/>
    </location>
</feature>
<comment type="caution">
    <text evidence="2">The sequence shown here is derived from an EMBL/GenBank/DDBJ whole genome shotgun (WGS) entry which is preliminary data.</text>
</comment>
<evidence type="ECO:0000313" key="2">
    <source>
        <dbReference type="EMBL" id="MFC0391957.1"/>
    </source>
</evidence>